<dbReference type="InterPro" id="IPR013783">
    <property type="entry name" value="Ig-like_fold"/>
</dbReference>
<dbReference type="InterPro" id="IPR013098">
    <property type="entry name" value="Ig_I-set"/>
</dbReference>
<dbReference type="Gene3D" id="3.80.10.10">
    <property type="entry name" value="Ribonuclease Inhibitor"/>
    <property type="match status" value="2"/>
</dbReference>
<dbReference type="Pfam" id="PF13927">
    <property type="entry name" value="Ig_3"/>
    <property type="match status" value="5"/>
</dbReference>
<dbReference type="SMART" id="SM00013">
    <property type="entry name" value="LRRNT"/>
    <property type="match status" value="1"/>
</dbReference>
<organism evidence="16 17">
    <name type="scientific">Hemibagrus wyckioides</name>
    <dbReference type="NCBI Taxonomy" id="337641"/>
    <lineage>
        <taxon>Eukaryota</taxon>
        <taxon>Metazoa</taxon>
        <taxon>Chordata</taxon>
        <taxon>Craniata</taxon>
        <taxon>Vertebrata</taxon>
        <taxon>Euteleostomi</taxon>
        <taxon>Actinopterygii</taxon>
        <taxon>Neopterygii</taxon>
        <taxon>Teleostei</taxon>
        <taxon>Ostariophysi</taxon>
        <taxon>Siluriformes</taxon>
        <taxon>Bagridae</taxon>
        <taxon>Hemibagrus</taxon>
    </lineage>
</organism>
<dbReference type="SMART" id="SM00409">
    <property type="entry name" value="IG"/>
    <property type="match status" value="12"/>
</dbReference>
<dbReference type="InterPro" id="IPR050467">
    <property type="entry name" value="LRFN"/>
</dbReference>
<dbReference type="FunFam" id="3.80.10.10:FF:000103">
    <property type="entry name" value="Immunoglobulin superfamily member 10"/>
    <property type="match status" value="1"/>
</dbReference>
<dbReference type="FunFam" id="2.60.40.10:FF:000076">
    <property type="entry name" value="Leucine-rich repeat and Ig domain-containing 4"/>
    <property type="match status" value="3"/>
</dbReference>
<dbReference type="OrthoDB" id="10062932at2759"/>
<dbReference type="SMART" id="SM00082">
    <property type="entry name" value="LRRCT"/>
    <property type="match status" value="1"/>
</dbReference>
<reference evidence="16 17" key="1">
    <citation type="submission" date="2021-06" db="EMBL/GenBank/DDBJ databases">
        <title>Chromosome-level genome assembly of the red-tail catfish (Hemibagrus wyckioides).</title>
        <authorList>
            <person name="Shao F."/>
        </authorList>
    </citation>
    <scope>NUCLEOTIDE SEQUENCE [LARGE SCALE GENOMIC DNA]</scope>
    <source>
        <strain evidence="16">EC202008001</strain>
        <tissue evidence="16">Blood</tissue>
    </source>
</reference>
<feature type="domain" description="Ig-like" evidence="15">
    <location>
        <begin position="2128"/>
        <end position="2222"/>
    </location>
</feature>
<dbReference type="SUPFAM" id="SSF48726">
    <property type="entry name" value="Immunoglobulin"/>
    <property type="match status" value="12"/>
</dbReference>
<keyword evidence="9 14" id="KW-0472">Membrane</keyword>
<dbReference type="InterPro" id="IPR036179">
    <property type="entry name" value="Ig-like_dom_sf"/>
</dbReference>
<feature type="domain" description="Ig-like" evidence="15">
    <location>
        <begin position="1734"/>
        <end position="1823"/>
    </location>
</feature>
<keyword evidence="3" id="KW-0964">Secreted</keyword>
<evidence type="ECO:0000313" key="16">
    <source>
        <dbReference type="EMBL" id="KAG7331415.1"/>
    </source>
</evidence>
<keyword evidence="7" id="KW-0677">Repeat</keyword>
<name>A0A9D3SQ64_9TELE</name>
<dbReference type="FunFam" id="2.60.40.10:FF:001377">
    <property type="entry name" value="Matrix remodeling associated 5"/>
    <property type="match status" value="1"/>
</dbReference>
<dbReference type="Pfam" id="PF13855">
    <property type="entry name" value="LRR_8"/>
    <property type="match status" value="1"/>
</dbReference>
<dbReference type="Pfam" id="PF07679">
    <property type="entry name" value="I-set"/>
    <property type="match status" value="7"/>
</dbReference>
<dbReference type="FunFam" id="2.60.40.10:FF:000621">
    <property type="entry name" value="Immunoglobulin superfamily member 10"/>
    <property type="match status" value="1"/>
</dbReference>
<feature type="region of interest" description="Disordered" evidence="13">
    <location>
        <begin position="956"/>
        <end position="989"/>
    </location>
</feature>
<protein>
    <recommendedName>
        <fullName evidence="15">Ig-like domain-containing protein</fullName>
    </recommendedName>
</protein>
<proteinExistence type="predicted"/>
<dbReference type="InterPro" id="IPR003591">
    <property type="entry name" value="Leu-rich_rpt_typical-subtyp"/>
</dbReference>
<dbReference type="PANTHER" id="PTHR45842:SF25">
    <property type="entry name" value="CARBOXYPEPTIDASE N SUBUNIT 2-LIKE"/>
    <property type="match status" value="1"/>
</dbReference>
<evidence type="ECO:0000256" key="10">
    <source>
        <dbReference type="ARBA" id="ARBA00023157"/>
    </source>
</evidence>
<evidence type="ECO:0000256" key="1">
    <source>
        <dbReference type="ARBA" id="ARBA00004167"/>
    </source>
</evidence>
<keyword evidence="5 14" id="KW-0812">Transmembrane</keyword>
<evidence type="ECO:0000256" key="2">
    <source>
        <dbReference type="ARBA" id="ARBA00004613"/>
    </source>
</evidence>
<feature type="domain" description="Ig-like" evidence="15">
    <location>
        <begin position="2230"/>
        <end position="2320"/>
    </location>
</feature>
<dbReference type="InterPro" id="IPR007110">
    <property type="entry name" value="Ig-like_dom"/>
</dbReference>
<dbReference type="FunFam" id="2.60.40.10:FF:000032">
    <property type="entry name" value="palladin isoform X1"/>
    <property type="match status" value="1"/>
</dbReference>
<evidence type="ECO:0000259" key="15">
    <source>
        <dbReference type="PROSITE" id="PS50835"/>
    </source>
</evidence>
<dbReference type="InterPro" id="IPR003598">
    <property type="entry name" value="Ig_sub2"/>
</dbReference>
<feature type="domain" description="Ig-like" evidence="15">
    <location>
        <begin position="1540"/>
        <end position="1629"/>
    </location>
</feature>
<dbReference type="SUPFAM" id="SSF52058">
    <property type="entry name" value="L domain-like"/>
    <property type="match status" value="1"/>
</dbReference>
<evidence type="ECO:0000256" key="4">
    <source>
        <dbReference type="ARBA" id="ARBA00022614"/>
    </source>
</evidence>
<keyword evidence="4" id="KW-0433">Leucine-rich repeat</keyword>
<keyword evidence="11" id="KW-0325">Glycoprotein</keyword>
<feature type="domain" description="Ig-like" evidence="15">
    <location>
        <begin position="1637"/>
        <end position="1724"/>
    </location>
</feature>
<comment type="subcellular location">
    <subcellularLocation>
        <location evidence="1">Membrane</location>
        <topology evidence="1">Single-pass membrane protein</topology>
    </subcellularLocation>
    <subcellularLocation>
        <location evidence="2">Secreted</location>
    </subcellularLocation>
</comment>
<dbReference type="EMBL" id="JAHKSW010000006">
    <property type="protein sequence ID" value="KAG7331415.1"/>
    <property type="molecule type" value="Genomic_DNA"/>
</dbReference>
<comment type="caution">
    <text evidence="16">The sequence shown here is derived from an EMBL/GenBank/DDBJ whole genome shotgun (WGS) entry which is preliminary data.</text>
</comment>
<feature type="transmembrane region" description="Helical" evidence="14">
    <location>
        <begin position="69"/>
        <end position="91"/>
    </location>
</feature>
<dbReference type="InterPro" id="IPR001611">
    <property type="entry name" value="Leu-rich_rpt"/>
</dbReference>
<dbReference type="SMART" id="SM00369">
    <property type="entry name" value="LRR_TYP"/>
    <property type="match status" value="6"/>
</dbReference>
<accession>A0A9D3SQ64</accession>
<dbReference type="PANTHER" id="PTHR45842">
    <property type="entry name" value="SYNAPTIC ADHESION-LIKE MOLECULE SALM"/>
    <property type="match status" value="1"/>
</dbReference>
<evidence type="ECO:0000256" key="13">
    <source>
        <dbReference type="SAM" id="MobiDB-lite"/>
    </source>
</evidence>
<feature type="domain" description="Ig-like" evidence="15">
    <location>
        <begin position="2421"/>
        <end position="2516"/>
    </location>
</feature>
<dbReference type="InterPro" id="IPR003599">
    <property type="entry name" value="Ig_sub"/>
</dbReference>
<keyword evidence="10" id="KW-1015">Disulfide bond</keyword>
<evidence type="ECO:0000256" key="12">
    <source>
        <dbReference type="ARBA" id="ARBA00023319"/>
    </source>
</evidence>
<dbReference type="Gene3D" id="2.60.40.10">
    <property type="entry name" value="Immunoglobulins"/>
    <property type="match status" value="12"/>
</dbReference>
<evidence type="ECO:0000256" key="6">
    <source>
        <dbReference type="ARBA" id="ARBA00022729"/>
    </source>
</evidence>
<sequence>MQKTSSSPSTCSLLSTSQLWIGGSAPFSENKVEVYQAALQILYCSISKLTATFSPKVFIMKLCERRRRMGAMSGCLLVMLTLLVVFSDVAVSCPRPCACYVPSEVHCTFRSLTLIPSGVPRLVRRMNLGFNSISQLDKDSLAELRKLELLMVHGNNIHQIPEGVFRDLMSLQVLKMSYNKVKVITGRTLSGLIRLVRLHLDNNHIEFVHPDAFRGMTSLRLLHLEGNHLQKLHPSTFSTFSLLNHFPVSTIKHLYLADNYLTFLPREMLRNMPHLESLFLNGNPWTCDCRLDWLQDWMARHSGVMKCKKDKAHATDQLCPVCSSPQHLSGKQISEQKEFKCTGPVISNSPGKDISQEEHLSELLSLEDFKSPFGNIMLNLTDEHGNTVDLSCQVVKPRESAEIMWNYTESLQISANMTLLFDFECPMDREKYTRLWRLLAYYSDVALHLSREIMLSKEPELSYRYRQDIERDAYYYTGVRANILSHPSWLMQSYVNIKLNRPYSTSKTVKLIFTTQMSSTTDSEQARRQKRSWVMIKQNNATQTTFSSVVGSMIEMHCSVMSSGAPTIQWMLPDGSKVRASFNSPNNRLSVSSMGKLLIKAVDHSDAGVYYCIAELLGDVDLLSFRLSVVESSRPPVGEEVKIAFEKFVGESVYLPCNTTASPDADVNWIFPDGSVMNAKANSSRGFIFSNGTLFIPHCRPDDNGNYKCVALNQHGEDTLSAKITVKRRQGTQPLRRYPMGPLSAAGVSTKVKAIFEDMEESSGDDTGQNRMSSNRGFMHQRRGPHSTSQAYPVRNLQRHFPGHRKPIKKGLNGQQRKGNRIKLNKTNNRVDPQRWADFLAKIREKAVPNTTTPSSYPSTPAENVQTVDPEPLNNIEGSSPDDASSLKEERNTIIIFHTNAQPVTAPSHIEYQTMSPETSIKSDKVTLRPVKTTATPNYVTTEINILQGNHVNTLTTSTSHREERQRNQLENNPAAPNSELENELGISVKSSDVKESYTMNEKDSTQWTNSTSTQATKVISTNVIKQRASSTSYSRKPWNSRRRFGSRGRINRIRLRPSSSLITSRPQLFTAPKATGTHKPLITTTLSTTLTAGTSAYSTAPYITSTQYLKSATDNDCNGNDQMNVSLLADNINILTHKLEAIPQHSTIQRTELTLNVPQHGLRHRIHLTTPAVTVTTSLRRANKETSVKSWQNVQTFTTEIPKNYHTVSTSQPEADYKTLAATQAEFTSQLSALKPSQEPVTEDDAAYTSPHISESHPEERLNNLQILETTHKPVKSSTNPVKLIQTPVIDPYEDTKTEDLQQKSFSHSTVKQGQAGFLTTTLHTLPNEHDSVFPITTPGPQVGQGELLLSNISNPSGIISTVASPTTKAKVKISTKPFTTTSTPMTPSIKTTESAINSPILTTIFGETTSLKPSIPIADNGIPVYSRNPSTNHIPDGNHGRTLDYKHPNHRHPFIIHQTSSDTNLSVDNVRAGSDGTIRSSLSPKSFTTTIQRTMTSPTPTAKPLSRIQTGVVATNQHLGMNLLLPQLPDVPILRARPRITTANLTTVTVNAKTDVQFPCNSVGEPKPFLTWTKISTGAVISANSRIQRFEVQPSGSLIIHNVQLQDRGQYVCAARNQYGIDQMVVTLMVLAQMPKILHPWQHDMTVYLGDYVNLECQSQGLPHPQISWVLPNQTVVQAVSTREQRLMLFSNGTLHLKQTRYPDSGIYKCIASNVAGAATISIRLHVTALPPIIQQQPQENHTISEGQTMYIHCSAKGAPNPVIRWVTFSGMQIRPSQFINGNLFVFPNGTLYIRNPTENDSGTYECVALNVMGIARRRVSVMVKRAFSTAKITFTSPLRTDVSYGGYLRLDCSASGSPEPKIIWKTPVKKLIDAHFSFDHRMKVFSNGSLTIQSVTDKDHGDYLCLARNKFGDDFVLLKVTVMMKAARIERKQFNNHKVLYGGDLKVDCIASGLPNPEIKWSLPDGTMINSIMQSDDNGVHTKRYVVFDNGTLYFNDVGIKEEGDYTCYAENQIGKDEMKIRIRVVAAAPIIHNNTFEVIRVSHGETASLTCRVIAQPSPTITWLSPNNHIIALPASDKYQLTSDGTLEIHKVQLLDRGNYTCLAKNTAGTDKKVVSVEVVTSAPIINGLKSLVTRAEETAEKDQRILLHCKAEGTPYPQVMWIMPGNVVLPAPYYGSRFMVHRNGTLEIRNLRKSDSVQLVCIARSEAGEARLQVQLHVIERVEKPKLKSLPTETVQLISGVSVILNCSMEGPPYPEITWFLPSGTTLLSGTSIFPFNHLPDGALIITEPSVSEEGIYRCLGRNSAGSVERRVTLQSSQKPVISSKYSSLVSIINGENLQLNCLSSGNPEPKLTWTLPSGETLTRPQRMGRYTIFDNGTLTVQQASVYDRGTYLCNSANEHGSSSMTVAVIVIAYPPRITAGPSAVTYGRPGIAIKLDCMAIGIPKPEVLWEMPDKFQLKSGPQVRLYGNRYIHPQGALVIQNPSSRDSGFYKCTAKNLIGSDSKATYVYVF</sequence>
<dbReference type="SMART" id="SM00408">
    <property type="entry name" value="IGc2"/>
    <property type="match status" value="12"/>
</dbReference>
<dbReference type="Proteomes" id="UP000824219">
    <property type="component" value="Linkage Group LG06"/>
</dbReference>
<dbReference type="FunFam" id="2.60.40.10:FF:000537">
    <property type="entry name" value="immunoglobulin superfamily member 10"/>
    <property type="match status" value="1"/>
</dbReference>
<feature type="domain" description="Ig-like" evidence="15">
    <location>
        <begin position="551"/>
        <end position="628"/>
    </location>
</feature>
<dbReference type="GO" id="GO:0005576">
    <property type="term" value="C:extracellular region"/>
    <property type="evidence" value="ECO:0007669"/>
    <property type="project" value="UniProtKB-SubCell"/>
</dbReference>
<feature type="domain" description="Ig-like" evidence="15">
    <location>
        <begin position="2033"/>
        <end position="2120"/>
    </location>
</feature>
<evidence type="ECO:0000256" key="9">
    <source>
        <dbReference type="ARBA" id="ARBA00023136"/>
    </source>
</evidence>
<keyword evidence="6" id="KW-0732">Signal</keyword>
<gene>
    <name evidence="16" type="ORF">KOW79_005384</name>
</gene>
<evidence type="ECO:0000256" key="5">
    <source>
        <dbReference type="ARBA" id="ARBA00022692"/>
    </source>
</evidence>
<dbReference type="PROSITE" id="PS50835">
    <property type="entry name" value="IG_LIKE"/>
    <property type="match status" value="12"/>
</dbReference>
<evidence type="ECO:0000256" key="11">
    <source>
        <dbReference type="ARBA" id="ARBA00023180"/>
    </source>
</evidence>
<feature type="domain" description="Ig-like" evidence="15">
    <location>
        <begin position="1945"/>
        <end position="2025"/>
    </location>
</feature>
<keyword evidence="12" id="KW-0393">Immunoglobulin domain</keyword>
<feature type="domain" description="Ig-like" evidence="15">
    <location>
        <begin position="2325"/>
        <end position="2413"/>
    </location>
</feature>
<evidence type="ECO:0000256" key="7">
    <source>
        <dbReference type="ARBA" id="ARBA00022737"/>
    </source>
</evidence>
<keyword evidence="8 14" id="KW-1133">Transmembrane helix</keyword>
<evidence type="ECO:0000313" key="17">
    <source>
        <dbReference type="Proteomes" id="UP000824219"/>
    </source>
</evidence>
<feature type="domain" description="Ig-like" evidence="15">
    <location>
        <begin position="635"/>
        <end position="725"/>
    </location>
</feature>
<evidence type="ECO:0000256" key="14">
    <source>
        <dbReference type="SAM" id="Phobius"/>
    </source>
</evidence>
<dbReference type="InterPro" id="IPR032675">
    <property type="entry name" value="LRR_dom_sf"/>
</dbReference>
<evidence type="ECO:0000256" key="3">
    <source>
        <dbReference type="ARBA" id="ARBA00022525"/>
    </source>
</evidence>
<dbReference type="InterPro" id="IPR000372">
    <property type="entry name" value="LRRNT"/>
</dbReference>
<dbReference type="InterPro" id="IPR000483">
    <property type="entry name" value="Cys-rich_flank_reg_C"/>
</dbReference>
<dbReference type="FunFam" id="2.60.40.10:FF:001402">
    <property type="entry name" value="Matrix remodeling associated 5"/>
    <property type="match status" value="1"/>
</dbReference>
<keyword evidence="17" id="KW-1185">Reference proteome</keyword>
<evidence type="ECO:0000256" key="8">
    <source>
        <dbReference type="ARBA" id="ARBA00022989"/>
    </source>
</evidence>
<feature type="domain" description="Ig-like" evidence="15">
    <location>
        <begin position="1833"/>
        <end position="1926"/>
    </location>
</feature>
<dbReference type="CDD" id="cd00096">
    <property type="entry name" value="Ig"/>
    <property type="match status" value="4"/>
</dbReference>
<dbReference type="GO" id="GO:0016020">
    <property type="term" value="C:membrane"/>
    <property type="evidence" value="ECO:0007669"/>
    <property type="project" value="UniProtKB-SubCell"/>
</dbReference>